<dbReference type="CDD" id="cd03024">
    <property type="entry name" value="DsbA_FrnE"/>
    <property type="match status" value="1"/>
</dbReference>
<dbReference type="EMBL" id="JBHLUX010000020">
    <property type="protein sequence ID" value="MFC0470449.1"/>
    <property type="molecule type" value="Genomic_DNA"/>
</dbReference>
<name>A0ABV6KAV9_9BACI</name>
<dbReference type="Proteomes" id="UP001589838">
    <property type="component" value="Unassembled WGS sequence"/>
</dbReference>
<dbReference type="SUPFAM" id="SSF52833">
    <property type="entry name" value="Thioredoxin-like"/>
    <property type="match status" value="1"/>
</dbReference>
<gene>
    <name evidence="2" type="ORF">ACFFHM_07920</name>
</gene>
<dbReference type="RefSeq" id="WP_335960328.1">
    <property type="nucleotide sequence ID" value="NZ_JAXBLX010000009.1"/>
</dbReference>
<evidence type="ECO:0000259" key="1">
    <source>
        <dbReference type="Pfam" id="PF01323"/>
    </source>
</evidence>
<proteinExistence type="predicted"/>
<dbReference type="InterPro" id="IPR001853">
    <property type="entry name" value="DSBA-like_thioredoxin_dom"/>
</dbReference>
<evidence type="ECO:0000313" key="3">
    <source>
        <dbReference type="Proteomes" id="UP001589838"/>
    </source>
</evidence>
<dbReference type="InterPro" id="IPR036249">
    <property type="entry name" value="Thioredoxin-like_sf"/>
</dbReference>
<comment type="caution">
    <text evidence="2">The sequence shown here is derived from an EMBL/GenBank/DDBJ whole genome shotgun (WGS) entry which is preliminary data.</text>
</comment>
<feature type="domain" description="DSBA-like thioredoxin" evidence="1">
    <location>
        <begin position="2"/>
        <end position="188"/>
    </location>
</feature>
<reference evidence="2 3" key="1">
    <citation type="submission" date="2024-09" db="EMBL/GenBank/DDBJ databases">
        <authorList>
            <person name="Sun Q."/>
            <person name="Mori K."/>
        </authorList>
    </citation>
    <scope>NUCLEOTIDE SEQUENCE [LARGE SCALE GENOMIC DNA]</scope>
    <source>
        <strain evidence="2 3">NCAIM B.02610</strain>
    </source>
</reference>
<organism evidence="2 3">
    <name type="scientific">Halalkalibacter kiskunsagensis</name>
    <dbReference type="NCBI Taxonomy" id="1548599"/>
    <lineage>
        <taxon>Bacteria</taxon>
        <taxon>Bacillati</taxon>
        <taxon>Bacillota</taxon>
        <taxon>Bacilli</taxon>
        <taxon>Bacillales</taxon>
        <taxon>Bacillaceae</taxon>
        <taxon>Halalkalibacter</taxon>
    </lineage>
</organism>
<dbReference type="PANTHER" id="PTHR13887:SF41">
    <property type="entry name" value="THIOREDOXIN SUPERFAMILY PROTEIN"/>
    <property type="match status" value="1"/>
</dbReference>
<protein>
    <submittedName>
        <fullName evidence="2">DsbA family oxidoreductase</fullName>
    </submittedName>
</protein>
<keyword evidence="3" id="KW-1185">Reference proteome</keyword>
<dbReference type="Gene3D" id="3.40.30.10">
    <property type="entry name" value="Glutaredoxin"/>
    <property type="match status" value="1"/>
</dbReference>
<sequence length="218" mass="24632">MGKKRLEDALQKIGHPVKVEYRSFELDPSIERDAGYNIYEKLASKYGMSLEQAKANCNNMEQMAQEVGLDFRFDTQILTNTFDAHRLVAFARTKGQMHEMTERLLRAYYTESKHIGNHSTLTELAGDVGLNQEAVADMLASNDFSDAVRQDERKAEQYGIRSIPFFLINKKYAVTGAQSSETFVQSLQQIIEQDDLLTDGNEQDGAACDDDGCEIQKK</sequence>
<dbReference type="PANTHER" id="PTHR13887">
    <property type="entry name" value="GLUTATHIONE S-TRANSFERASE KAPPA"/>
    <property type="match status" value="1"/>
</dbReference>
<dbReference type="Pfam" id="PF01323">
    <property type="entry name" value="DSBA"/>
    <property type="match status" value="1"/>
</dbReference>
<accession>A0ABV6KAV9</accession>
<evidence type="ECO:0000313" key="2">
    <source>
        <dbReference type="EMBL" id="MFC0470449.1"/>
    </source>
</evidence>